<reference evidence="4" key="1">
    <citation type="submission" date="2022-11" db="EMBL/GenBank/DDBJ databases">
        <title>Centuries of genome instability and evolution in soft-shell clam transmissible cancer (bioRxiv).</title>
        <authorList>
            <person name="Hart S.F.M."/>
            <person name="Yonemitsu M.A."/>
            <person name="Giersch R.M."/>
            <person name="Beal B.F."/>
            <person name="Arriagada G."/>
            <person name="Davis B.W."/>
            <person name="Ostrander E.A."/>
            <person name="Goff S.P."/>
            <person name="Metzger M.J."/>
        </authorList>
    </citation>
    <scope>NUCLEOTIDE SEQUENCE</scope>
    <source>
        <strain evidence="4">MELC-2E11</strain>
        <tissue evidence="4">Siphon/mantle</tissue>
    </source>
</reference>
<dbReference type="PANTHER" id="PTHR26392">
    <property type="entry name" value="MITOGEN-ACTIVATED PROTEIN KINASE KINASE KINASE 7-RELATED"/>
    <property type="match status" value="1"/>
</dbReference>
<gene>
    <name evidence="4" type="ORF">MAR_011328</name>
</gene>
<evidence type="ECO:0000259" key="3">
    <source>
        <dbReference type="PROSITE" id="PS50011"/>
    </source>
</evidence>
<dbReference type="Pfam" id="PF07714">
    <property type="entry name" value="PK_Tyr_Ser-Thr"/>
    <property type="match status" value="1"/>
</dbReference>
<evidence type="ECO:0000313" key="4">
    <source>
        <dbReference type="EMBL" id="WAR25624.1"/>
    </source>
</evidence>
<sequence length="1475" mass="169287">MIFFCSGETSSGKSSFLNLLLGIEVLPTNTLSCTSIITTIRYGKKQEFKINYKNGLQYSTDKIEEFQKIAFPKENRDEDHGIQEAEVYITTDILKCGIVLVDSPGIGENDFLEQYLIDFVSTNEINAFTYLIFTDNHGGVIEDRLLHLLKVIIQERKKKVHSIPFDPQSALFVANRFDRVQIEYQAEVKTHITAKLKGCYPQFDSTRLVFFSTLHAKRDVDADESYINEHFKELLLKISTLHSHVLDTKIRFHYRWMAHILHRIQHCLKTLSCRLSMTQKDSADRTLKQRQRLKTLQNESTKVLNDVKATIDEKSKVVRRDVVKILTLPATKLRLCSIWKAGEIPEITDISRPAHLERIKRCIDDAFFDRLFNEVEEWEEEENATLANIEEQLSAKLQEGLNFLRDKIFTSEACMRRSDVSNSSSNSLSDSRSSRESETMGDEPDALTFNVKQKDVAMGPCGLTKGKIEAANDLLEAMALAEDNNVERQICEMGNTDIANRWKLSQMVNEVKNVFPKPPKLAQTTQRQSMVEELLLKDGTTEDIREDCKIRLESLANKECVILVSGESSAGKSSLLNLLLGEDILPSHMLPCTSCITVIKYNIYRCAKIIFKNGHMESIKSLDREGLERLQQRAYFSQARRTKSSQEIYAERKEEHDVAEIQVYLPLEMLKSGLVLVDTPGIGESEFLENYLIEYIKNHQILGFMYIIMTDNALGIAEDRLINLMSLIIKSQKNSSNVIKFNPKAALFICNRWDMVSDDNKEAVRDNALKQLAISWPDFDPKLAVFFSTRNALREQHVNPGYVTDEFVALLHGLLSLVTVSLDKRIQASYRWLGTVLQRSVHYLRTVVRQLELNGRDRQKRSHETTKKLNTLEKKADGVVKQLTDDLNHSVNDVCETLKVYLQTHQVKTKLTQKYGSKEGELPDMDRASGTWEWVKRHIDTAFDNRLTDVLEEWDRENEEIKRIEKRIFREAKLQLCDLEGEITEIEKSSQEKHETLSLSKSGVFLNNLCQSIEDFEEDLLFESNVSKKLLTQLTRRIGKTIKKKKEETKLKEFASHPGKTAHKRAEKLYAQTIKDKDDRLNFIVRQFLMRPANYVQKLKEKIPLLISSNKQLQAKFESEVIEEVKGRENYQGMMVSLETIRSTLVTYGENHVFCNDFENEDIEIIQVHKTSVKSGRMLTKRDSLSDLMRDAKSNPKGPPNSLPHGVWHTVFIGKVIRGSESQFIAVKIYSGRCKVENAQHEVAKLRCLLHNDVCIAEFLGVHARPESPTPALIFAGKLQSVKNYIKTHFKVDMSQIFRDLLAGLHYIHSKGLVHMELTKYTVTVGENGDVKLTGTCLPRLAIISPRPGDLVQGWEYMYLAPEVLEGALYISNADIYAFALLVLELKHPDLSDVYKDRREMKIDEISRIPAPNYQKSIEELDYPDAVKQSLLKCLSVKMEERPNVIEMSSEFKYLDRPLRRNTVTPSAIFKLRRH</sequence>
<feature type="region of interest" description="Disordered" evidence="2">
    <location>
        <begin position="419"/>
        <end position="446"/>
    </location>
</feature>
<dbReference type="SUPFAM" id="SSF56112">
    <property type="entry name" value="Protein kinase-like (PK-like)"/>
    <property type="match status" value="1"/>
</dbReference>
<dbReference type="EMBL" id="CP111025">
    <property type="protein sequence ID" value="WAR25624.1"/>
    <property type="molecule type" value="Genomic_DNA"/>
</dbReference>
<dbReference type="InterPro" id="IPR011009">
    <property type="entry name" value="Kinase-like_dom_sf"/>
</dbReference>
<dbReference type="InterPro" id="IPR000719">
    <property type="entry name" value="Prot_kinase_dom"/>
</dbReference>
<comment type="similarity">
    <text evidence="1">Belongs to the protein kinase superfamily. TKL Ser/Thr protein kinase family. ROCO subfamily.</text>
</comment>
<dbReference type="SMART" id="SM00220">
    <property type="entry name" value="S_TKc"/>
    <property type="match status" value="1"/>
</dbReference>
<name>A0ABY7FXM5_MYAAR</name>
<evidence type="ECO:0000313" key="5">
    <source>
        <dbReference type="Proteomes" id="UP001164746"/>
    </source>
</evidence>
<organism evidence="4 5">
    <name type="scientific">Mya arenaria</name>
    <name type="common">Soft-shell clam</name>
    <dbReference type="NCBI Taxonomy" id="6604"/>
    <lineage>
        <taxon>Eukaryota</taxon>
        <taxon>Metazoa</taxon>
        <taxon>Spiralia</taxon>
        <taxon>Lophotrochozoa</taxon>
        <taxon>Mollusca</taxon>
        <taxon>Bivalvia</taxon>
        <taxon>Autobranchia</taxon>
        <taxon>Heteroconchia</taxon>
        <taxon>Euheterodonta</taxon>
        <taxon>Imparidentia</taxon>
        <taxon>Neoheterodontei</taxon>
        <taxon>Myida</taxon>
        <taxon>Myoidea</taxon>
        <taxon>Myidae</taxon>
        <taxon>Mya</taxon>
    </lineage>
</organism>
<dbReference type="Gene3D" id="1.10.510.10">
    <property type="entry name" value="Transferase(Phosphotransferase) domain 1"/>
    <property type="match status" value="1"/>
</dbReference>
<dbReference type="PROSITE" id="PS50011">
    <property type="entry name" value="PROTEIN_KINASE_DOM"/>
    <property type="match status" value="1"/>
</dbReference>
<keyword evidence="5" id="KW-1185">Reference proteome</keyword>
<protein>
    <submittedName>
        <fullName evidence="4">BDLP-like protein</fullName>
    </submittedName>
</protein>
<dbReference type="PANTHER" id="PTHR26392:SF92">
    <property type="entry name" value="PROTEIN KINASE DOMAIN-CONTAINING PROTEIN"/>
    <property type="match status" value="1"/>
</dbReference>
<dbReference type="Proteomes" id="UP001164746">
    <property type="component" value="Chromosome 14"/>
</dbReference>
<proteinExistence type="inferred from homology"/>
<dbReference type="SUPFAM" id="SSF52540">
    <property type="entry name" value="P-loop containing nucleoside triphosphate hydrolases"/>
    <property type="match status" value="2"/>
</dbReference>
<dbReference type="InterPro" id="IPR045063">
    <property type="entry name" value="Dynamin_N"/>
</dbReference>
<evidence type="ECO:0000256" key="1">
    <source>
        <dbReference type="ARBA" id="ARBA00008171"/>
    </source>
</evidence>
<dbReference type="InterPro" id="IPR027417">
    <property type="entry name" value="P-loop_NTPase"/>
</dbReference>
<evidence type="ECO:0000256" key="2">
    <source>
        <dbReference type="SAM" id="MobiDB-lite"/>
    </source>
</evidence>
<feature type="compositionally biased region" description="Low complexity" evidence="2">
    <location>
        <begin position="420"/>
        <end position="431"/>
    </location>
</feature>
<dbReference type="Gene3D" id="3.40.50.300">
    <property type="entry name" value="P-loop containing nucleotide triphosphate hydrolases"/>
    <property type="match status" value="2"/>
</dbReference>
<feature type="domain" description="Protein kinase" evidence="3">
    <location>
        <begin position="1197"/>
        <end position="1455"/>
    </location>
</feature>
<dbReference type="InterPro" id="IPR001245">
    <property type="entry name" value="Ser-Thr/Tyr_kinase_cat_dom"/>
</dbReference>
<dbReference type="Pfam" id="PF00350">
    <property type="entry name" value="Dynamin_N"/>
    <property type="match status" value="2"/>
</dbReference>
<accession>A0ABY7FXM5</accession>